<reference evidence="1 2" key="1">
    <citation type="journal article" date="2020" name="ISME J.">
        <title>Uncovering the hidden diversity of litter-decomposition mechanisms in mushroom-forming fungi.</title>
        <authorList>
            <person name="Floudas D."/>
            <person name="Bentzer J."/>
            <person name="Ahren D."/>
            <person name="Johansson T."/>
            <person name="Persson P."/>
            <person name="Tunlid A."/>
        </authorList>
    </citation>
    <scope>NUCLEOTIDE SEQUENCE [LARGE SCALE GENOMIC DNA]</scope>
    <source>
        <strain evidence="1 2">CBS 406.79</strain>
    </source>
</reference>
<evidence type="ECO:0000313" key="2">
    <source>
        <dbReference type="Proteomes" id="UP000518752"/>
    </source>
</evidence>
<evidence type="ECO:0000313" key="1">
    <source>
        <dbReference type="EMBL" id="KAF5388885.1"/>
    </source>
</evidence>
<dbReference type="GO" id="GO:0004867">
    <property type="term" value="F:serine-type endopeptidase inhibitor activity"/>
    <property type="evidence" value="ECO:0007669"/>
    <property type="project" value="InterPro"/>
</dbReference>
<dbReference type="InterPro" id="IPR031755">
    <property type="entry name" value="Inhibitor_I66"/>
</dbReference>
<dbReference type="Gene3D" id="2.80.10.50">
    <property type="match status" value="1"/>
</dbReference>
<keyword evidence="2" id="KW-1185">Reference proteome</keyword>
<protein>
    <submittedName>
        <fullName evidence="1">Uncharacterized protein</fullName>
    </submittedName>
</protein>
<accession>A0A8H5HSV0</accession>
<proteinExistence type="predicted"/>
<dbReference type="AlphaFoldDB" id="A0A8H5HSV0"/>
<name>A0A8H5HSV0_9AGAR</name>
<dbReference type="Pfam" id="PF16850">
    <property type="entry name" value="Inhibitor_I66"/>
    <property type="match status" value="1"/>
</dbReference>
<dbReference type="OrthoDB" id="3439489at2759"/>
<comment type="caution">
    <text evidence="1">The sequence shown here is derived from an EMBL/GenBank/DDBJ whole genome shotgun (WGS) entry which is preliminary data.</text>
</comment>
<dbReference type="EMBL" id="JAACJN010000025">
    <property type="protein sequence ID" value="KAF5388885.1"/>
    <property type="molecule type" value="Genomic_DNA"/>
</dbReference>
<sequence length="91" mass="10194">MVWVILNLDRYVGRPLAEDKSLKPKPIRILSLDARPDEIAWELEGDSIEGYTAKIRGAPVAPGFRPYPDDKVFARLVEQGVGIWSLSPSMD</sequence>
<gene>
    <name evidence="1" type="ORF">D9757_005035</name>
</gene>
<dbReference type="Proteomes" id="UP000518752">
    <property type="component" value="Unassembled WGS sequence"/>
</dbReference>
<organism evidence="1 2">
    <name type="scientific">Collybiopsis confluens</name>
    <dbReference type="NCBI Taxonomy" id="2823264"/>
    <lineage>
        <taxon>Eukaryota</taxon>
        <taxon>Fungi</taxon>
        <taxon>Dikarya</taxon>
        <taxon>Basidiomycota</taxon>
        <taxon>Agaricomycotina</taxon>
        <taxon>Agaricomycetes</taxon>
        <taxon>Agaricomycetidae</taxon>
        <taxon>Agaricales</taxon>
        <taxon>Marasmiineae</taxon>
        <taxon>Omphalotaceae</taxon>
        <taxon>Collybiopsis</taxon>
    </lineage>
</organism>